<dbReference type="InParanoid" id="K9TJ66"/>
<dbReference type="AlphaFoldDB" id="K9TJ66"/>
<organism evidence="1 2">
    <name type="scientific">Oscillatoria acuminata PCC 6304</name>
    <dbReference type="NCBI Taxonomy" id="56110"/>
    <lineage>
        <taxon>Bacteria</taxon>
        <taxon>Bacillati</taxon>
        <taxon>Cyanobacteriota</taxon>
        <taxon>Cyanophyceae</taxon>
        <taxon>Oscillatoriophycideae</taxon>
        <taxon>Oscillatoriales</taxon>
        <taxon>Oscillatoriaceae</taxon>
        <taxon>Oscillatoria</taxon>
    </lineage>
</organism>
<dbReference type="EMBL" id="CP003607">
    <property type="protein sequence ID" value="AFY82438.1"/>
    <property type="molecule type" value="Genomic_DNA"/>
</dbReference>
<protein>
    <submittedName>
        <fullName evidence="1">Uncharacterized protein</fullName>
    </submittedName>
</protein>
<keyword evidence="2" id="KW-1185">Reference proteome</keyword>
<reference evidence="1 2" key="1">
    <citation type="submission" date="2012-06" db="EMBL/GenBank/DDBJ databases">
        <title>Finished chromosome of genome of Oscillatoria acuminata PCC 6304.</title>
        <authorList>
            <consortium name="US DOE Joint Genome Institute"/>
            <person name="Gugger M."/>
            <person name="Coursin T."/>
            <person name="Rippka R."/>
            <person name="Tandeau De Marsac N."/>
            <person name="Huntemann M."/>
            <person name="Wei C.-L."/>
            <person name="Han J."/>
            <person name="Detter J.C."/>
            <person name="Han C."/>
            <person name="Tapia R."/>
            <person name="Davenport K."/>
            <person name="Daligault H."/>
            <person name="Erkkila T."/>
            <person name="Gu W."/>
            <person name="Munk A.C.C."/>
            <person name="Teshima H."/>
            <person name="Xu Y."/>
            <person name="Chain P."/>
            <person name="Chen A."/>
            <person name="Krypides N."/>
            <person name="Mavromatis K."/>
            <person name="Markowitz V."/>
            <person name="Szeto E."/>
            <person name="Ivanova N."/>
            <person name="Mikhailova N."/>
            <person name="Ovchinnikova G."/>
            <person name="Pagani I."/>
            <person name="Pati A."/>
            <person name="Goodwin L."/>
            <person name="Peters L."/>
            <person name="Pitluck S."/>
            <person name="Woyke T."/>
            <person name="Kerfeld C."/>
        </authorList>
    </citation>
    <scope>NUCLEOTIDE SEQUENCE [LARGE SCALE GENOMIC DNA]</scope>
    <source>
        <strain evidence="1 2">PCC 6304</strain>
    </source>
</reference>
<accession>K9TJ66</accession>
<dbReference type="KEGG" id="oac:Oscil6304_2836"/>
<name>K9TJ66_9CYAN</name>
<dbReference type="STRING" id="56110.Oscil6304_2836"/>
<sequence length="74" mass="8246">MGRKFSLITRICATIFDCKWIRSALNEPIENMGGLELTHPYSESKIKKIAQSAFEALEQSKSDPSEGLLCANLN</sequence>
<gene>
    <name evidence="1" type="ORF">Oscil6304_2836</name>
</gene>
<dbReference type="HOGENOM" id="CLU_2684296_0_0_3"/>
<proteinExistence type="predicted"/>
<evidence type="ECO:0000313" key="2">
    <source>
        <dbReference type="Proteomes" id="UP000010367"/>
    </source>
</evidence>
<dbReference type="Proteomes" id="UP000010367">
    <property type="component" value="Chromosome"/>
</dbReference>
<evidence type="ECO:0000313" key="1">
    <source>
        <dbReference type="EMBL" id="AFY82438.1"/>
    </source>
</evidence>